<feature type="region of interest" description="Disordered" evidence="1">
    <location>
        <begin position="124"/>
        <end position="143"/>
    </location>
</feature>
<organism evidence="2 3">
    <name type="scientific">Schizothecium vesticola</name>
    <dbReference type="NCBI Taxonomy" id="314040"/>
    <lineage>
        <taxon>Eukaryota</taxon>
        <taxon>Fungi</taxon>
        <taxon>Dikarya</taxon>
        <taxon>Ascomycota</taxon>
        <taxon>Pezizomycotina</taxon>
        <taxon>Sordariomycetes</taxon>
        <taxon>Sordariomycetidae</taxon>
        <taxon>Sordariales</taxon>
        <taxon>Schizotheciaceae</taxon>
        <taxon>Schizothecium</taxon>
    </lineage>
</organism>
<dbReference type="EMBL" id="JAUKUD010000003">
    <property type="protein sequence ID" value="KAK0750283.1"/>
    <property type="molecule type" value="Genomic_DNA"/>
</dbReference>
<reference evidence="2" key="1">
    <citation type="submission" date="2023-06" db="EMBL/GenBank/DDBJ databases">
        <title>Genome-scale phylogeny and comparative genomics of the fungal order Sordariales.</title>
        <authorList>
            <consortium name="Lawrence Berkeley National Laboratory"/>
            <person name="Hensen N."/>
            <person name="Bonometti L."/>
            <person name="Westerberg I."/>
            <person name="Brannstrom I.O."/>
            <person name="Guillou S."/>
            <person name="Cros-Aarteil S."/>
            <person name="Calhoun S."/>
            <person name="Haridas S."/>
            <person name="Kuo A."/>
            <person name="Mondo S."/>
            <person name="Pangilinan J."/>
            <person name="Riley R."/>
            <person name="LaButti K."/>
            <person name="Andreopoulos B."/>
            <person name="Lipzen A."/>
            <person name="Chen C."/>
            <person name="Yanf M."/>
            <person name="Daum C."/>
            <person name="Ng V."/>
            <person name="Clum A."/>
            <person name="Steindorff A."/>
            <person name="Ohm R."/>
            <person name="Martin F."/>
            <person name="Silar P."/>
            <person name="Natvig D."/>
            <person name="Lalanne C."/>
            <person name="Gautier V."/>
            <person name="Ament-velasquez S.L."/>
            <person name="Kruys A."/>
            <person name="Hutchinson M.I."/>
            <person name="Powell A.J."/>
            <person name="Barry K."/>
            <person name="Miller A.N."/>
            <person name="Grigoriev I.V."/>
            <person name="Debuchy R."/>
            <person name="Gladieux P."/>
            <person name="Thoren M.H."/>
            <person name="Johannesson H."/>
        </authorList>
    </citation>
    <scope>NUCLEOTIDE SEQUENCE</scope>
    <source>
        <strain evidence="2">SMH3187-1</strain>
    </source>
</reference>
<dbReference type="Proteomes" id="UP001172155">
    <property type="component" value="Unassembled WGS sequence"/>
</dbReference>
<evidence type="ECO:0000313" key="2">
    <source>
        <dbReference type="EMBL" id="KAK0750283.1"/>
    </source>
</evidence>
<feature type="region of interest" description="Disordered" evidence="1">
    <location>
        <begin position="269"/>
        <end position="293"/>
    </location>
</feature>
<proteinExistence type="predicted"/>
<dbReference type="AlphaFoldDB" id="A0AA40K8T6"/>
<feature type="compositionally biased region" description="Basic and acidic residues" evidence="1">
    <location>
        <begin position="1"/>
        <end position="17"/>
    </location>
</feature>
<evidence type="ECO:0000256" key="1">
    <source>
        <dbReference type="SAM" id="MobiDB-lite"/>
    </source>
</evidence>
<sequence>MARGWERRFPHSERERQGGTAVGAAGVERGESPTTRGPVDSQRVGCPAAILVCRVAPRQEGRPLAKRGLGRRSSTTMHLAHTGCRKHLQRARDLSGGVFIQPVSACQRCRAKEAWPYLVMTGSQHPRHRRGLGPARDEPPSQNRVHGWGSVCCVMRSCPARGHGNQGDDELSRIWACKSRRCRPPQTGVPATRENIAASTTHDSDKTLRCCRPQYPCIRVAPFSPARSGLATETRLETIPHPSIGPGSRAASLVSELQVHSALSIFSSRRHEPQLQNSQRCGGPLSSSSVISS</sequence>
<comment type="caution">
    <text evidence="2">The sequence shown here is derived from an EMBL/GenBank/DDBJ whole genome shotgun (WGS) entry which is preliminary data.</text>
</comment>
<feature type="region of interest" description="Disordered" evidence="1">
    <location>
        <begin position="1"/>
        <end position="42"/>
    </location>
</feature>
<keyword evidence="3" id="KW-1185">Reference proteome</keyword>
<gene>
    <name evidence="2" type="ORF">B0T18DRAFT_124477</name>
</gene>
<accession>A0AA40K8T6</accession>
<name>A0AA40K8T6_9PEZI</name>
<evidence type="ECO:0000313" key="3">
    <source>
        <dbReference type="Proteomes" id="UP001172155"/>
    </source>
</evidence>
<protein>
    <submittedName>
        <fullName evidence="2">Uncharacterized protein</fullName>
    </submittedName>
</protein>